<proteinExistence type="predicted"/>
<dbReference type="Proteomes" id="UP000744769">
    <property type="component" value="Unassembled WGS sequence"/>
</dbReference>
<dbReference type="GO" id="GO:0000976">
    <property type="term" value="F:transcription cis-regulatory region binding"/>
    <property type="evidence" value="ECO:0007669"/>
    <property type="project" value="TreeGrafter"/>
</dbReference>
<dbReference type="Gene3D" id="1.10.357.10">
    <property type="entry name" value="Tetracycline Repressor, domain 2"/>
    <property type="match status" value="1"/>
</dbReference>
<dbReference type="PRINTS" id="PR00455">
    <property type="entry name" value="HTHTETR"/>
</dbReference>
<keyword evidence="5" id="KW-1185">Reference proteome</keyword>
<comment type="caution">
    <text evidence="4">The sequence shown here is derived from an EMBL/GenBank/DDBJ whole genome shotgun (WGS) entry which is preliminary data.</text>
</comment>
<dbReference type="PANTHER" id="PTHR30055:SF209">
    <property type="entry name" value="POSSIBLE TRANSCRIPTIONAL REGULATORY PROTEIN (PROBABLY TETR-FAMILY)"/>
    <property type="match status" value="1"/>
</dbReference>
<dbReference type="RefSeq" id="WP_166194179.1">
    <property type="nucleotide sequence ID" value="NZ_JAAOIV010000003.1"/>
</dbReference>
<accession>A0A967E9F7</accession>
<keyword evidence="1 2" id="KW-0238">DNA-binding</keyword>
<dbReference type="GO" id="GO:0003700">
    <property type="term" value="F:DNA-binding transcription factor activity"/>
    <property type="evidence" value="ECO:0007669"/>
    <property type="project" value="TreeGrafter"/>
</dbReference>
<feature type="DNA-binding region" description="H-T-H motif" evidence="2">
    <location>
        <begin position="45"/>
        <end position="64"/>
    </location>
</feature>
<dbReference type="Pfam" id="PF00440">
    <property type="entry name" value="TetR_N"/>
    <property type="match status" value="1"/>
</dbReference>
<dbReference type="PROSITE" id="PS50977">
    <property type="entry name" value="HTH_TETR_2"/>
    <property type="match status" value="1"/>
</dbReference>
<feature type="domain" description="HTH tetR-type" evidence="3">
    <location>
        <begin position="22"/>
        <end position="82"/>
    </location>
</feature>
<evidence type="ECO:0000259" key="3">
    <source>
        <dbReference type="PROSITE" id="PS50977"/>
    </source>
</evidence>
<dbReference type="InterPro" id="IPR050109">
    <property type="entry name" value="HTH-type_TetR-like_transc_reg"/>
</dbReference>
<dbReference type="EMBL" id="JAAOIV010000003">
    <property type="protein sequence ID" value="NHN55140.1"/>
    <property type="molecule type" value="Genomic_DNA"/>
</dbReference>
<dbReference type="InterPro" id="IPR001647">
    <property type="entry name" value="HTH_TetR"/>
</dbReference>
<evidence type="ECO:0000256" key="1">
    <source>
        <dbReference type="ARBA" id="ARBA00023125"/>
    </source>
</evidence>
<protein>
    <submittedName>
        <fullName evidence="4">TetR/AcrR family transcriptional regulator</fullName>
    </submittedName>
</protein>
<dbReference type="SUPFAM" id="SSF46689">
    <property type="entry name" value="Homeodomain-like"/>
    <property type="match status" value="1"/>
</dbReference>
<dbReference type="PANTHER" id="PTHR30055">
    <property type="entry name" value="HTH-TYPE TRANSCRIPTIONAL REGULATOR RUTR"/>
    <property type="match status" value="1"/>
</dbReference>
<reference evidence="4" key="1">
    <citation type="submission" date="2020-03" db="EMBL/GenBank/DDBJ databases">
        <title>Draft sequencing of Calidifontibacter sp. DB0510.</title>
        <authorList>
            <person name="Kim D.-U."/>
        </authorList>
    </citation>
    <scope>NUCLEOTIDE SEQUENCE</scope>
    <source>
        <strain evidence="4">DB0510</strain>
    </source>
</reference>
<evidence type="ECO:0000256" key="2">
    <source>
        <dbReference type="PROSITE-ProRule" id="PRU00335"/>
    </source>
</evidence>
<dbReference type="InterPro" id="IPR009057">
    <property type="entry name" value="Homeodomain-like_sf"/>
</dbReference>
<gene>
    <name evidence="4" type="ORF">G9U51_04970</name>
</gene>
<dbReference type="AlphaFoldDB" id="A0A967E9F7"/>
<organism evidence="4 5">
    <name type="scientific">Metallococcus carri</name>
    <dbReference type="NCBI Taxonomy" id="1656884"/>
    <lineage>
        <taxon>Bacteria</taxon>
        <taxon>Bacillati</taxon>
        <taxon>Actinomycetota</taxon>
        <taxon>Actinomycetes</taxon>
        <taxon>Micrococcales</taxon>
        <taxon>Dermacoccaceae</taxon>
        <taxon>Metallococcus</taxon>
    </lineage>
</organism>
<sequence>MPTPSRLLPVAGPPTRVRRDAAANSDRILCAAVELVQSEGVDAITMDRVAERAGVGKGTVFRAFGSRSGLLAALTDETERDFQRGMLQGAPPLGPGAAPLDRLLAFGEGRLRLHAVHGQLFREIARTPTGKYDVPARQVSMTHVRMLLRQLGVDAHLEVLSEALVGTLDADVVSQLLERGLSEAELIAGWRDLVLRLVGGCRP</sequence>
<evidence type="ECO:0000313" key="4">
    <source>
        <dbReference type="EMBL" id="NHN55140.1"/>
    </source>
</evidence>
<evidence type="ECO:0000313" key="5">
    <source>
        <dbReference type="Proteomes" id="UP000744769"/>
    </source>
</evidence>
<name>A0A967E9F7_9MICO</name>